<dbReference type="PANTHER" id="PTHR33169">
    <property type="entry name" value="PADR-FAMILY TRANSCRIPTIONAL REGULATOR"/>
    <property type="match status" value="1"/>
</dbReference>
<keyword evidence="2" id="KW-0238">DNA-binding</keyword>
<gene>
    <name evidence="2" type="ORF">F4562_002745</name>
</gene>
<dbReference type="EMBL" id="JACHMP010000001">
    <property type="protein sequence ID" value="MBB5819683.1"/>
    <property type="molecule type" value="Genomic_DNA"/>
</dbReference>
<comment type="caution">
    <text evidence="2">The sequence shown here is derived from an EMBL/GenBank/DDBJ whole genome shotgun (WGS) entry which is preliminary data.</text>
</comment>
<sequence>MPGIERVTQPTLDVLEVLLRAHWDKVQLHGWAIMKETQRAGPTVYKVLDRLEDAGWIAGEWEELTPDQPGPRRRFYRLTSEGASAAQALLTQRRPAALQPQPVLGFSPFGWLNALRTGGVS</sequence>
<dbReference type="SUPFAM" id="SSF46785">
    <property type="entry name" value="Winged helix' DNA-binding domain"/>
    <property type="match status" value="1"/>
</dbReference>
<dbReference type="Pfam" id="PF03551">
    <property type="entry name" value="PadR"/>
    <property type="match status" value="1"/>
</dbReference>
<evidence type="ECO:0000313" key="3">
    <source>
        <dbReference type="Proteomes" id="UP000540685"/>
    </source>
</evidence>
<dbReference type="GO" id="GO:0003677">
    <property type="term" value="F:DNA binding"/>
    <property type="evidence" value="ECO:0007669"/>
    <property type="project" value="UniProtKB-KW"/>
</dbReference>
<evidence type="ECO:0000313" key="2">
    <source>
        <dbReference type="EMBL" id="MBB5819683.1"/>
    </source>
</evidence>
<evidence type="ECO:0000259" key="1">
    <source>
        <dbReference type="Pfam" id="PF03551"/>
    </source>
</evidence>
<dbReference type="InterPro" id="IPR036390">
    <property type="entry name" value="WH_DNA-bd_sf"/>
</dbReference>
<keyword evidence="3" id="KW-1185">Reference proteome</keyword>
<dbReference type="InterPro" id="IPR005149">
    <property type="entry name" value="Tscrpt_reg_PadR_N"/>
</dbReference>
<dbReference type="PANTHER" id="PTHR33169:SF14">
    <property type="entry name" value="TRANSCRIPTIONAL REGULATOR RV3488"/>
    <property type="match status" value="1"/>
</dbReference>
<dbReference type="InterPro" id="IPR036388">
    <property type="entry name" value="WH-like_DNA-bd_sf"/>
</dbReference>
<feature type="domain" description="Transcription regulator PadR N-terminal" evidence="1">
    <location>
        <begin position="27"/>
        <end position="86"/>
    </location>
</feature>
<dbReference type="RefSeq" id="WP_184538117.1">
    <property type="nucleotide sequence ID" value="NZ_JACHMP010000001.1"/>
</dbReference>
<name>A0A7W9IGH0_9ACTN</name>
<organism evidence="2 3">
    <name type="scientific">Streptosporangium becharense</name>
    <dbReference type="NCBI Taxonomy" id="1816182"/>
    <lineage>
        <taxon>Bacteria</taxon>
        <taxon>Bacillati</taxon>
        <taxon>Actinomycetota</taxon>
        <taxon>Actinomycetes</taxon>
        <taxon>Streptosporangiales</taxon>
        <taxon>Streptosporangiaceae</taxon>
        <taxon>Streptosporangium</taxon>
    </lineage>
</organism>
<dbReference type="InterPro" id="IPR052509">
    <property type="entry name" value="Metal_resp_DNA-bind_regulator"/>
</dbReference>
<accession>A0A7W9IGH0</accession>
<proteinExistence type="predicted"/>
<protein>
    <submittedName>
        <fullName evidence="2">DNA-binding PadR family transcriptional regulator</fullName>
    </submittedName>
</protein>
<dbReference type="Gene3D" id="1.10.10.10">
    <property type="entry name" value="Winged helix-like DNA-binding domain superfamily/Winged helix DNA-binding domain"/>
    <property type="match status" value="1"/>
</dbReference>
<dbReference type="Proteomes" id="UP000540685">
    <property type="component" value="Unassembled WGS sequence"/>
</dbReference>
<dbReference type="AlphaFoldDB" id="A0A7W9IGH0"/>
<reference evidence="2 3" key="1">
    <citation type="submission" date="2020-08" db="EMBL/GenBank/DDBJ databases">
        <title>Sequencing the genomes of 1000 actinobacteria strains.</title>
        <authorList>
            <person name="Klenk H.-P."/>
        </authorList>
    </citation>
    <scope>NUCLEOTIDE SEQUENCE [LARGE SCALE GENOMIC DNA]</scope>
    <source>
        <strain evidence="2 3">DSM 46887</strain>
    </source>
</reference>